<dbReference type="GO" id="GO:0033214">
    <property type="term" value="P:siderophore-iron import into cell"/>
    <property type="evidence" value="ECO:0007669"/>
    <property type="project" value="TreeGrafter"/>
</dbReference>
<dbReference type="InterPro" id="IPR037294">
    <property type="entry name" value="ABC_BtuC-like"/>
</dbReference>
<dbReference type="Proteomes" id="UP000267128">
    <property type="component" value="Unassembled WGS sequence"/>
</dbReference>
<reference evidence="9 10" key="1">
    <citation type="submission" date="2018-11" db="EMBL/GenBank/DDBJ databases">
        <authorList>
            <person name="Li F."/>
        </authorList>
    </citation>
    <scope>NUCLEOTIDE SEQUENCE [LARGE SCALE GENOMIC DNA]</scope>
    <source>
        <strain evidence="9 10">Gsoil 097</strain>
    </source>
</reference>
<evidence type="ECO:0000313" key="10">
    <source>
        <dbReference type="Proteomes" id="UP000267128"/>
    </source>
</evidence>
<feature type="transmembrane region" description="Helical" evidence="8">
    <location>
        <begin position="247"/>
        <end position="274"/>
    </location>
</feature>
<dbReference type="GO" id="GO:0022857">
    <property type="term" value="F:transmembrane transporter activity"/>
    <property type="evidence" value="ECO:0007669"/>
    <property type="project" value="InterPro"/>
</dbReference>
<feature type="transmembrane region" description="Helical" evidence="8">
    <location>
        <begin position="286"/>
        <end position="307"/>
    </location>
</feature>
<keyword evidence="3" id="KW-0813">Transport</keyword>
<evidence type="ECO:0000313" key="9">
    <source>
        <dbReference type="EMBL" id="RNL63766.1"/>
    </source>
</evidence>
<dbReference type="InterPro" id="IPR000522">
    <property type="entry name" value="ABC_transptr_permease_BtuC"/>
</dbReference>
<comment type="subcellular location">
    <subcellularLocation>
        <location evidence="1">Cell membrane</location>
        <topology evidence="1">Multi-pass membrane protein</topology>
    </subcellularLocation>
</comment>
<evidence type="ECO:0000256" key="3">
    <source>
        <dbReference type="ARBA" id="ARBA00022448"/>
    </source>
</evidence>
<proteinExistence type="inferred from homology"/>
<evidence type="ECO:0000256" key="7">
    <source>
        <dbReference type="ARBA" id="ARBA00023136"/>
    </source>
</evidence>
<dbReference type="SUPFAM" id="SSF81345">
    <property type="entry name" value="ABC transporter involved in vitamin B12 uptake, BtuC"/>
    <property type="match status" value="1"/>
</dbReference>
<dbReference type="GO" id="GO:0005886">
    <property type="term" value="C:plasma membrane"/>
    <property type="evidence" value="ECO:0007669"/>
    <property type="project" value="UniProtKB-SubCell"/>
</dbReference>
<feature type="transmembrane region" description="Helical" evidence="8">
    <location>
        <begin position="203"/>
        <end position="226"/>
    </location>
</feature>
<evidence type="ECO:0000256" key="1">
    <source>
        <dbReference type="ARBA" id="ARBA00004651"/>
    </source>
</evidence>
<gene>
    <name evidence="9" type="ORF">EFK50_08540</name>
</gene>
<keyword evidence="10" id="KW-1185">Reference proteome</keyword>
<keyword evidence="6 8" id="KW-1133">Transmembrane helix</keyword>
<feature type="transmembrane region" description="Helical" evidence="8">
    <location>
        <begin position="72"/>
        <end position="89"/>
    </location>
</feature>
<dbReference type="PANTHER" id="PTHR30472">
    <property type="entry name" value="FERRIC ENTEROBACTIN TRANSPORT SYSTEM PERMEASE PROTEIN"/>
    <property type="match status" value="1"/>
</dbReference>
<dbReference type="OrthoDB" id="9782305at2"/>
<name>A0A3N0CL72_9ACTN</name>
<keyword evidence="5 8" id="KW-0812">Transmembrane</keyword>
<accession>A0A3N0CL72</accession>
<dbReference type="AlphaFoldDB" id="A0A3N0CL72"/>
<feature type="transmembrane region" description="Helical" evidence="8">
    <location>
        <begin position="101"/>
        <end position="121"/>
    </location>
</feature>
<sequence>MSADLPRGLVRSRRTRVLALALTFAVLLLVALASIAIGARAISPGTVLDAFTHYDRTLDEHLIVRTLRVPRTLVGLLVGLALGMAGTLFQGVTRNPLADPGILGVNAGASLAVVMAIYLLGVGSLLGYVWFGFLGAAVASVAVYLLGALGRGGATPIKLALAGSAVAAFLSALSSAILVIDAATLNQYRFWAVGSVAGRDGTIAAQVAPFVVVGAVLALVTGRMLNTLALGDDVAQGLGQRVGLIRVYSGLVAVLLVGAAVAAAGPISFLGLVVPHLARMIAGTDYRWILAFAALIGPILLLGCDVLGRIAARPGEIQVGIVVAVIGGPFFIALVRRRRLVEL</sequence>
<comment type="caution">
    <text evidence="9">The sequence shown here is derived from an EMBL/GenBank/DDBJ whole genome shotgun (WGS) entry which is preliminary data.</text>
</comment>
<dbReference type="Gene3D" id="1.10.3470.10">
    <property type="entry name" value="ABC transporter involved in vitamin B12 uptake, BtuC"/>
    <property type="match status" value="1"/>
</dbReference>
<comment type="similarity">
    <text evidence="2">Belongs to the binding-protein-dependent transport system permease family. FecCD subfamily.</text>
</comment>
<evidence type="ECO:0000256" key="4">
    <source>
        <dbReference type="ARBA" id="ARBA00022475"/>
    </source>
</evidence>
<feature type="transmembrane region" description="Helical" evidence="8">
    <location>
        <begin position="127"/>
        <end position="147"/>
    </location>
</feature>
<evidence type="ECO:0000256" key="5">
    <source>
        <dbReference type="ARBA" id="ARBA00022692"/>
    </source>
</evidence>
<dbReference type="PANTHER" id="PTHR30472:SF1">
    <property type="entry name" value="FE(3+) DICITRATE TRANSPORT SYSTEM PERMEASE PROTEIN FECC-RELATED"/>
    <property type="match status" value="1"/>
</dbReference>
<dbReference type="FunFam" id="1.10.3470.10:FF:000001">
    <property type="entry name" value="Vitamin B12 ABC transporter permease BtuC"/>
    <property type="match status" value="1"/>
</dbReference>
<feature type="transmembrane region" description="Helical" evidence="8">
    <location>
        <begin position="159"/>
        <end position="183"/>
    </location>
</feature>
<evidence type="ECO:0000256" key="6">
    <source>
        <dbReference type="ARBA" id="ARBA00022989"/>
    </source>
</evidence>
<evidence type="ECO:0000256" key="2">
    <source>
        <dbReference type="ARBA" id="ARBA00007935"/>
    </source>
</evidence>
<organism evidence="9 10">
    <name type="scientific">Nocardioides marmoriginsengisoli</name>
    <dbReference type="NCBI Taxonomy" id="661483"/>
    <lineage>
        <taxon>Bacteria</taxon>
        <taxon>Bacillati</taxon>
        <taxon>Actinomycetota</taxon>
        <taxon>Actinomycetes</taxon>
        <taxon>Propionibacteriales</taxon>
        <taxon>Nocardioidaceae</taxon>
        <taxon>Nocardioides</taxon>
    </lineage>
</organism>
<feature type="transmembrane region" description="Helical" evidence="8">
    <location>
        <begin position="319"/>
        <end position="336"/>
    </location>
</feature>
<dbReference type="RefSeq" id="WP_123227153.1">
    <property type="nucleotide sequence ID" value="NZ_RJSE01000006.1"/>
</dbReference>
<dbReference type="Pfam" id="PF01032">
    <property type="entry name" value="FecCD"/>
    <property type="match status" value="1"/>
</dbReference>
<evidence type="ECO:0000256" key="8">
    <source>
        <dbReference type="SAM" id="Phobius"/>
    </source>
</evidence>
<dbReference type="EMBL" id="RJSE01000006">
    <property type="protein sequence ID" value="RNL63766.1"/>
    <property type="molecule type" value="Genomic_DNA"/>
</dbReference>
<dbReference type="CDD" id="cd06550">
    <property type="entry name" value="TM_ABC_iron-siderophores_like"/>
    <property type="match status" value="1"/>
</dbReference>
<protein>
    <submittedName>
        <fullName evidence="9">Iron ABC transporter permease</fullName>
    </submittedName>
</protein>
<keyword evidence="7 8" id="KW-0472">Membrane</keyword>
<keyword evidence="4" id="KW-1003">Cell membrane</keyword>